<feature type="region of interest" description="Disordered" evidence="4">
    <location>
        <begin position="332"/>
        <end position="353"/>
    </location>
</feature>
<comment type="caution">
    <text evidence="6">The sequence shown here is derived from an EMBL/GenBank/DDBJ whole genome shotgun (WGS) entry which is preliminary data.</text>
</comment>
<dbReference type="InterPro" id="IPR050226">
    <property type="entry name" value="NagZ_Beta-hexosaminidase"/>
</dbReference>
<dbReference type="Gene3D" id="3.20.20.300">
    <property type="entry name" value="Glycoside hydrolase, family 3, N-terminal domain"/>
    <property type="match status" value="1"/>
</dbReference>
<protein>
    <submittedName>
        <fullName evidence="6">Beta-N-acetylhexosaminidase</fullName>
    </submittedName>
</protein>
<accession>A0A4V2F4N9</accession>
<dbReference type="Pfam" id="PF00933">
    <property type="entry name" value="Glyco_hydro_3"/>
    <property type="match status" value="1"/>
</dbReference>
<dbReference type="InterPro" id="IPR036962">
    <property type="entry name" value="Glyco_hydro_3_N_sf"/>
</dbReference>
<dbReference type="PROSITE" id="PS00775">
    <property type="entry name" value="GLYCOSYL_HYDROL_F3"/>
    <property type="match status" value="1"/>
</dbReference>
<evidence type="ECO:0000256" key="4">
    <source>
        <dbReference type="SAM" id="MobiDB-lite"/>
    </source>
</evidence>
<feature type="domain" description="Glycoside hydrolase family 3 N-terminal" evidence="5">
    <location>
        <begin position="33"/>
        <end position="330"/>
    </location>
</feature>
<dbReference type="GO" id="GO:0009254">
    <property type="term" value="P:peptidoglycan turnover"/>
    <property type="evidence" value="ECO:0007669"/>
    <property type="project" value="TreeGrafter"/>
</dbReference>
<dbReference type="InterPro" id="IPR017853">
    <property type="entry name" value="GH"/>
</dbReference>
<dbReference type="PANTHER" id="PTHR30480">
    <property type="entry name" value="BETA-HEXOSAMINIDASE-RELATED"/>
    <property type="match status" value="1"/>
</dbReference>
<keyword evidence="7" id="KW-1185">Reference proteome</keyword>
<organism evidence="6 7">
    <name type="scientific">Motilibacter rhizosphaerae</name>
    <dbReference type="NCBI Taxonomy" id="598652"/>
    <lineage>
        <taxon>Bacteria</taxon>
        <taxon>Bacillati</taxon>
        <taxon>Actinomycetota</taxon>
        <taxon>Actinomycetes</taxon>
        <taxon>Motilibacterales</taxon>
        <taxon>Motilibacteraceae</taxon>
        <taxon>Motilibacter</taxon>
    </lineage>
</organism>
<dbReference type="GO" id="GO:0004553">
    <property type="term" value="F:hydrolase activity, hydrolyzing O-glycosyl compounds"/>
    <property type="evidence" value="ECO:0007669"/>
    <property type="project" value="InterPro"/>
</dbReference>
<evidence type="ECO:0000313" key="7">
    <source>
        <dbReference type="Proteomes" id="UP000293638"/>
    </source>
</evidence>
<keyword evidence="3" id="KW-0326">Glycosidase</keyword>
<dbReference type="EMBL" id="SGXD01000002">
    <property type="protein sequence ID" value="RZS89979.1"/>
    <property type="molecule type" value="Genomic_DNA"/>
</dbReference>
<dbReference type="GO" id="GO:0005975">
    <property type="term" value="P:carbohydrate metabolic process"/>
    <property type="evidence" value="ECO:0007669"/>
    <property type="project" value="InterPro"/>
</dbReference>
<dbReference type="InterPro" id="IPR001764">
    <property type="entry name" value="Glyco_hydro_3_N"/>
</dbReference>
<name>A0A4V2F4N9_9ACTN</name>
<dbReference type="InterPro" id="IPR019800">
    <property type="entry name" value="Glyco_hydro_3_AS"/>
</dbReference>
<comment type="similarity">
    <text evidence="1">Belongs to the glycosyl hydrolase 3 family.</text>
</comment>
<reference evidence="6 7" key="1">
    <citation type="submission" date="2019-02" db="EMBL/GenBank/DDBJ databases">
        <title>Genomic Encyclopedia of Type Strains, Phase IV (KMG-IV): sequencing the most valuable type-strain genomes for metagenomic binning, comparative biology and taxonomic classification.</title>
        <authorList>
            <person name="Goeker M."/>
        </authorList>
    </citation>
    <scope>NUCLEOTIDE SEQUENCE [LARGE SCALE GENOMIC DNA]</scope>
    <source>
        <strain evidence="6 7">DSM 45622</strain>
    </source>
</reference>
<keyword evidence="2" id="KW-0378">Hydrolase</keyword>
<dbReference type="Proteomes" id="UP000293638">
    <property type="component" value="Unassembled WGS sequence"/>
</dbReference>
<gene>
    <name evidence="6" type="ORF">EV189_1761</name>
</gene>
<evidence type="ECO:0000256" key="1">
    <source>
        <dbReference type="ARBA" id="ARBA00005336"/>
    </source>
</evidence>
<evidence type="ECO:0000256" key="2">
    <source>
        <dbReference type="ARBA" id="ARBA00022801"/>
    </source>
</evidence>
<dbReference type="PANTHER" id="PTHR30480:SF16">
    <property type="entry name" value="GLYCOSIDE HYDROLASE FAMILY 3 DOMAIN PROTEIN"/>
    <property type="match status" value="1"/>
</dbReference>
<evidence type="ECO:0000256" key="3">
    <source>
        <dbReference type="ARBA" id="ARBA00023295"/>
    </source>
</evidence>
<dbReference type="SUPFAM" id="SSF51445">
    <property type="entry name" value="(Trans)glycosidases"/>
    <property type="match status" value="1"/>
</dbReference>
<dbReference type="RefSeq" id="WP_231116200.1">
    <property type="nucleotide sequence ID" value="NZ_SGXD01000002.1"/>
</dbReference>
<evidence type="ECO:0000313" key="6">
    <source>
        <dbReference type="EMBL" id="RZS89979.1"/>
    </source>
</evidence>
<sequence>MDSAELRRLVAACVMPGFTGSRVPGWVLRALDDGLAGICVYGHNLQAPGPQEAAAARVRAIAAELRAARPDVLVALDEEGGDVTRLEYLTGSSYPGNLALGRVDDVQLTRRVARAVAADLRAAGVNVDFAPSVDVNSDPRNPVIGVRSFGADPDLVARHGVELVLGLQESGVAAAAKHFPGHGATVADSHLALPVIDADEEEFRRRDLPPFAAVVAAGVELVMTSHVVFTALDPEPATLSRRLLVDLLRGELGFAGVIVTDALDMAGVRAAHGIADGGALSLAAGADLLLVGAEDGEQHLADLTSAVARRLADGSLPEERLVEAAERVGRLRARLATPPPPPPSDPAAGGEAAQQALLARGVRPLHAPAVVVEVRGEANMAVGQAKWSLAEPLAQLGLLGGLVTVTEDGVAGTLPEPGEERPVVVVVRDAYRSAWQRAAVAELLASCSATLVALGMPDDLQLTTGPALSTGGAARACTAAAARLLAGRAAP</sequence>
<proteinExistence type="inferred from homology"/>
<dbReference type="AlphaFoldDB" id="A0A4V2F4N9"/>
<evidence type="ECO:0000259" key="5">
    <source>
        <dbReference type="Pfam" id="PF00933"/>
    </source>
</evidence>